<name>A0AA88XTK0_PINIB</name>
<dbReference type="SMART" id="SM00233">
    <property type="entry name" value="PH"/>
    <property type="match status" value="1"/>
</dbReference>
<evidence type="ECO:0000259" key="6">
    <source>
        <dbReference type="PROSITE" id="PS50004"/>
    </source>
</evidence>
<feature type="domain" description="Ras-GAP" evidence="7">
    <location>
        <begin position="287"/>
        <end position="480"/>
    </location>
</feature>
<evidence type="ECO:0000259" key="7">
    <source>
        <dbReference type="PROSITE" id="PS50018"/>
    </source>
</evidence>
<dbReference type="SMART" id="SM00323">
    <property type="entry name" value="RasGAP"/>
    <property type="match status" value="1"/>
</dbReference>
<comment type="caution">
    <text evidence="8">The sequence shown here is derived from an EMBL/GenBank/DDBJ whole genome shotgun (WGS) entry which is preliminary data.</text>
</comment>
<reference evidence="8" key="1">
    <citation type="submission" date="2019-08" db="EMBL/GenBank/DDBJ databases">
        <title>The improved chromosome-level genome for the pearl oyster Pinctada fucata martensii using PacBio sequencing and Hi-C.</title>
        <authorList>
            <person name="Zheng Z."/>
        </authorList>
    </citation>
    <scope>NUCLEOTIDE SEQUENCE</scope>
    <source>
        <strain evidence="8">ZZ-2019</strain>
        <tissue evidence="8">Adductor muscle</tissue>
    </source>
</reference>
<sequence>MAIFQRLLSAPGDSSRWRDRVDVVFDVLVYPFRNIINSRIRSSRSHESLLTSPPSTMSSVDLTGEGVDIKPLHASILGKEHCFQVSTSHGSKYISCRTTEEQQRWIGSLRKNTHPNREKIRRMDNSLKLWIKEAKNVPSKKRYYCEICLDHTLYARTSGKCKADMLFWGEHFEFNNLPEVRMVTVNLYREADKKKKKDKNAKIGYVNIPVSEITGRQYIEKWFTTSSGTVGKTGKENKSELPLIRLKLRYHPIQILPLEYYNKLSEYLTTEYVTLSEVMENIVGVRDKEDIATTMIHILQKLDKAKLFLTDVVISEVTRQDNETLTFRGNSIATKAMEAYMKLVGEKYLSDTLSDFVRSMINSEDDCEVDPTKLLANPSSLHNHQKLLDMYCDMVWAKIINSHCYFPSELREIFSSFRAQCEEQSKSQIADNLIRGSIFLRFLCPAILSPSLFNLIQEFPPEKAARNLTLIAKTIQTLANSAKFGGKEDFMIFMNDFIERHNGSLRAFLDQISSTEGSNQFLEYDGYIDLGKELSLLHTLLIENLEKANQDTLQKLGKLPDILQEITTAIEDPEVGKTLPSKRKSQIYDNVVTPAGTSPTEILRDMLRHCGEEDIPVLGARNAKQGSFDSESVRSLSGTMNSEELVSSHVLTSRCDSEVSNVSASSNTMDNEQSVNQSWSEIVNAAEGNHGDYIDLISFIDDDPQNSSMELEQNINGSQISISQISTVASSGYQSYGYSQSSSPVESTSNRLELSRDHNKSPSTQSSLQPLSFSNPMYRHKMSLKLSSQDSCVTPQKSANLTSGSASSEDDTLRIQSPMKTDLSPQSPDYLCNLAPKLSSSSSSESLDQDHLRFSSSHSKSNNGSDSGKFDLHSSCPSEVFEDFHNSNFSTQSSNQTFYNSSGSTRPMELGHTGSMDFLYLRNNSPYEGLRRTATDSLIAKGDHAVYVNANVGMSHSASHDQVTPEDSPHRRLSQQNAVHMGIRSVQRKIMEQEKTKQEYEHEVEVLKKQLQEAQERLQNAEKKLNEHESGTQMLMEDWHNRLEESEERMRRQQAEKDDQMKNIIQRLMNVEDELRHDQEEMQNIVYQKQKVIEAQERRIQTLDTANAKLMSALNQLRNVSQANHNGMLGPLKSTLISSELAEFKTSSC</sequence>
<keyword evidence="3" id="KW-0175">Coiled coil</keyword>
<dbReference type="Gene3D" id="1.10.506.10">
    <property type="entry name" value="GTPase Activation - p120gap, domain 1"/>
    <property type="match status" value="2"/>
</dbReference>
<evidence type="ECO:0000256" key="2">
    <source>
        <dbReference type="ARBA" id="ARBA00022553"/>
    </source>
</evidence>
<dbReference type="GO" id="GO:0005096">
    <property type="term" value="F:GTPase activator activity"/>
    <property type="evidence" value="ECO:0007669"/>
    <property type="project" value="UniProtKB-KW"/>
</dbReference>
<feature type="compositionally biased region" description="Polar residues" evidence="4">
    <location>
        <begin position="785"/>
        <end position="807"/>
    </location>
</feature>
<dbReference type="SUPFAM" id="SSF48350">
    <property type="entry name" value="GTPase activation domain, GAP"/>
    <property type="match status" value="1"/>
</dbReference>
<dbReference type="SUPFAM" id="SSF50729">
    <property type="entry name" value="PH domain-like"/>
    <property type="match status" value="1"/>
</dbReference>
<feature type="compositionally biased region" description="Low complexity" evidence="4">
    <location>
        <begin position="855"/>
        <end position="867"/>
    </location>
</feature>
<dbReference type="InterPro" id="IPR023152">
    <property type="entry name" value="RasGAP_CS"/>
</dbReference>
<dbReference type="InterPro" id="IPR008936">
    <property type="entry name" value="Rho_GTPase_activation_prot"/>
</dbReference>
<dbReference type="Gene3D" id="2.60.40.150">
    <property type="entry name" value="C2 domain"/>
    <property type="match status" value="1"/>
</dbReference>
<feature type="region of interest" description="Disordered" evidence="4">
    <location>
        <begin position="736"/>
        <end position="871"/>
    </location>
</feature>
<keyword evidence="9" id="KW-1185">Reference proteome</keyword>
<dbReference type="PANTHER" id="PTHR10194">
    <property type="entry name" value="RAS GTPASE-ACTIVATING PROTEINS"/>
    <property type="match status" value="1"/>
</dbReference>
<dbReference type="InterPro" id="IPR039360">
    <property type="entry name" value="Ras_GTPase"/>
</dbReference>
<gene>
    <name evidence="8" type="ORF">FSP39_019426</name>
</gene>
<evidence type="ECO:0000313" key="9">
    <source>
        <dbReference type="Proteomes" id="UP001186944"/>
    </source>
</evidence>
<dbReference type="AlphaFoldDB" id="A0AA88XTK0"/>
<protein>
    <submittedName>
        <fullName evidence="8">Uncharacterized protein</fullName>
    </submittedName>
</protein>
<dbReference type="Proteomes" id="UP001186944">
    <property type="component" value="Unassembled WGS sequence"/>
</dbReference>
<dbReference type="Pfam" id="PF12004">
    <property type="entry name" value="DAB2P_C"/>
    <property type="match status" value="1"/>
</dbReference>
<dbReference type="PROSITE" id="PS50018">
    <property type="entry name" value="RAS_GTPASE_ACTIV_2"/>
    <property type="match status" value="1"/>
</dbReference>
<feature type="domain" description="PH" evidence="5">
    <location>
        <begin position="1"/>
        <end position="114"/>
    </location>
</feature>
<feature type="compositionally biased region" description="Polar residues" evidence="4">
    <location>
        <begin position="814"/>
        <end position="827"/>
    </location>
</feature>
<dbReference type="InterPro" id="IPR035892">
    <property type="entry name" value="C2_domain_sf"/>
</dbReference>
<dbReference type="CDD" id="cd04013">
    <property type="entry name" value="C2_SynGAP_like"/>
    <property type="match status" value="1"/>
</dbReference>
<dbReference type="PROSITE" id="PS50004">
    <property type="entry name" value="C2"/>
    <property type="match status" value="1"/>
</dbReference>
<dbReference type="PROSITE" id="PS50003">
    <property type="entry name" value="PH_DOMAIN"/>
    <property type="match status" value="1"/>
</dbReference>
<accession>A0AA88XTK0</accession>
<dbReference type="InterPro" id="IPR000008">
    <property type="entry name" value="C2_dom"/>
</dbReference>
<dbReference type="SMART" id="SM00239">
    <property type="entry name" value="C2"/>
    <property type="match status" value="1"/>
</dbReference>
<feature type="domain" description="C2" evidence="6">
    <location>
        <begin position="105"/>
        <end position="223"/>
    </location>
</feature>
<dbReference type="InterPro" id="IPR057606">
    <property type="entry name" value="SynGAP1-like_PH"/>
</dbReference>
<dbReference type="Pfam" id="PF00168">
    <property type="entry name" value="C2"/>
    <property type="match status" value="1"/>
</dbReference>
<dbReference type="Pfam" id="PF25321">
    <property type="entry name" value="PH_RASGAP"/>
    <property type="match status" value="1"/>
</dbReference>
<dbReference type="PROSITE" id="PS00509">
    <property type="entry name" value="RAS_GTPASE_ACTIV_1"/>
    <property type="match status" value="1"/>
</dbReference>
<proteinExistence type="predicted"/>
<evidence type="ECO:0000259" key="5">
    <source>
        <dbReference type="PROSITE" id="PS50003"/>
    </source>
</evidence>
<dbReference type="Pfam" id="PF00616">
    <property type="entry name" value="RasGAP"/>
    <property type="match status" value="2"/>
</dbReference>
<evidence type="ECO:0000256" key="1">
    <source>
        <dbReference type="ARBA" id="ARBA00022468"/>
    </source>
</evidence>
<keyword evidence="2" id="KW-0597">Phosphoprotein</keyword>
<evidence type="ECO:0000313" key="8">
    <source>
        <dbReference type="EMBL" id="KAK3088457.1"/>
    </source>
</evidence>
<dbReference type="InterPro" id="IPR021887">
    <property type="entry name" value="DAB2P_C"/>
</dbReference>
<dbReference type="PANTHER" id="PTHR10194:SF60">
    <property type="entry name" value="RAS GTPASE-ACTIVATING PROTEIN RASKOL"/>
    <property type="match status" value="1"/>
</dbReference>
<dbReference type="EMBL" id="VSWD01000011">
    <property type="protein sequence ID" value="KAK3088457.1"/>
    <property type="molecule type" value="Genomic_DNA"/>
</dbReference>
<dbReference type="SUPFAM" id="SSF49562">
    <property type="entry name" value="C2 domain (Calcium/lipid-binding domain, CaLB)"/>
    <property type="match status" value="1"/>
</dbReference>
<evidence type="ECO:0000256" key="3">
    <source>
        <dbReference type="SAM" id="Coils"/>
    </source>
</evidence>
<feature type="compositionally biased region" description="Low complexity" evidence="4">
    <location>
        <begin position="761"/>
        <end position="774"/>
    </location>
</feature>
<evidence type="ECO:0000256" key="4">
    <source>
        <dbReference type="SAM" id="MobiDB-lite"/>
    </source>
</evidence>
<dbReference type="InterPro" id="IPR001936">
    <property type="entry name" value="RasGAP_dom"/>
</dbReference>
<organism evidence="8 9">
    <name type="scientific">Pinctada imbricata</name>
    <name type="common">Atlantic pearl-oyster</name>
    <name type="synonym">Pinctada martensii</name>
    <dbReference type="NCBI Taxonomy" id="66713"/>
    <lineage>
        <taxon>Eukaryota</taxon>
        <taxon>Metazoa</taxon>
        <taxon>Spiralia</taxon>
        <taxon>Lophotrochozoa</taxon>
        <taxon>Mollusca</taxon>
        <taxon>Bivalvia</taxon>
        <taxon>Autobranchia</taxon>
        <taxon>Pteriomorphia</taxon>
        <taxon>Pterioida</taxon>
        <taxon>Pterioidea</taxon>
        <taxon>Pteriidae</taxon>
        <taxon>Pinctada</taxon>
    </lineage>
</organism>
<dbReference type="InterPro" id="IPR001849">
    <property type="entry name" value="PH_domain"/>
</dbReference>
<feature type="coiled-coil region" evidence="3">
    <location>
        <begin position="983"/>
        <end position="1123"/>
    </location>
</feature>
<dbReference type="CDD" id="cd05136">
    <property type="entry name" value="RasGAP_DAB2IP"/>
    <property type="match status" value="1"/>
</dbReference>
<keyword evidence="1" id="KW-0343">GTPase activation</keyword>